<gene>
    <name evidence="1" type="ORF">N207_05855</name>
</gene>
<dbReference type="Proteomes" id="UP000015605">
    <property type="component" value="Unassembled WGS sequence"/>
</dbReference>
<evidence type="ECO:0000313" key="2">
    <source>
        <dbReference type="Proteomes" id="UP000015605"/>
    </source>
</evidence>
<dbReference type="PATRIC" id="fig|1355531.3.peg.305"/>
<dbReference type="AlphaFoldDB" id="T0F5M8"/>
<organism evidence="1 2">
    <name type="scientific">Helicobacter pylori UM114</name>
    <dbReference type="NCBI Taxonomy" id="1355531"/>
    <lineage>
        <taxon>Bacteria</taxon>
        <taxon>Pseudomonadati</taxon>
        <taxon>Campylobacterota</taxon>
        <taxon>Epsilonproteobacteria</taxon>
        <taxon>Campylobacterales</taxon>
        <taxon>Helicobacteraceae</taxon>
        <taxon>Helicobacter</taxon>
    </lineage>
</organism>
<reference evidence="1 2" key="1">
    <citation type="journal article" date="2013" name="Genome Announc.">
        <title>Multiple genome sequences of Helicobacter pylori strains of diverse disease and antibiotic resistance backgrounds from Malaysia.</title>
        <authorList>
            <person name="Rehvathy V."/>
            <person name="Tan M.H."/>
            <person name="Gunaletchumy S.P."/>
            <person name="Teh X."/>
            <person name="Wang S."/>
            <person name="Baybayan P."/>
            <person name="Singh S."/>
            <person name="Ashby M."/>
            <person name="Kaakoush N.O."/>
            <person name="Mitchell H.M."/>
            <person name="Croft L.J."/>
            <person name="Goh K.L."/>
            <person name="Loke M.F."/>
            <person name="Vadivelu J."/>
        </authorList>
    </citation>
    <scope>NUCLEOTIDE SEQUENCE [LARGE SCALE GENOMIC DNA]</scope>
    <source>
        <strain evidence="1 2">UM114</strain>
    </source>
</reference>
<dbReference type="EMBL" id="AUSS01000007">
    <property type="protein sequence ID" value="EPZ93406.1"/>
    <property type="molecule type" value="Genomic_DNA"/>
</dbReference>
<name>T0F5M8_HELPX</name>
<protein>
    <submittedName>
        <fullName evidence="1">Uncharacterized protein</fullName>
    </submittedName>
</protein>
<proteinExistence type="predicted"/>
<sequence>MALSRQKRVLIVVGDREKFETLEAQNKVPGLFAFLQLCKKEGKIL</sequence>
<accession>T0F5M8</accession>
<evidence type="ECO:0000313" key="1">
    <source>
        <dbReference type="EMBL" id="EPZ93406.1"/>
    </source>
</evidence>
<comment type="caution">
    <text evidence="1">The sequence shown here is derived from an EMBL/GenBank/DDBJ whole genome shotgun (WGS) entry which is preliminary data.</text>
</comment>